<dbReference type="PANTHER" id="PTHR40465">
    <property type="entry name" value="CHROMOSOME 1, WHOLE GENOME SHOTGUN SEQUENCE"/>
    <property type="match status" value="1"/>
</dbReference>
<name>A0AAD7EX72_9AGAR</name>
<keyword evidence="2" id="KW-0472">Membrane</keyword>
<dbReference type="EMBL" id="JARIHO010000008">
    <property type="protein sequence ID" value="KAJ7356970.1"/>
    <property type="molecule type" value="Genomic_DNA"/>
</dbReference>
<evidence type="ECO:0000256" key="2">
    <source>
        <dbReference type="SAM" id="Phobius"/>
    </source>
</evidence>
<feature type="transmembrane region" description="Helical" evidence="2">
    <location>
        <begin position="151"/>
        <end position="177"/>
    </location>
</feature>
<dbReference type="Pfam" id="PF20152">
    <property type="entry name" value="DUF6534"/>
    <property type="match status" value="1"/>
</dbReference>
<keyword evidence="5" id="KW-1185">Reference proteome</keyword>
<gene>
    <name evidence="4" type="ORF">DFH08DRAFT_469958</name>
</gene>
<dbReference type="InterPro" id="IPR045339">
    <property type="entry name" value="DUF6534"/>
</dbReference>
<feature type="transmembrane region" description="Helical" evidence="2">
    <location>
        <begin position="224"/>
        <end position="244"/>
    </location>
</feature>
<comment type="caution">
    <text evidence="4">The sequence shown here is derived from an EMBL/GenBank/DDBJ whole genome shotgun (WGS) entry which is preliminary data.</text>
</comment>
<dbReference type="Proteomes" id="UP001218218">
    <property type="component" value="Unassembled WGS sequence"/>
</dbReference>
<feature type="transmembrane region" description="Helical" evidence="2">
    <location>
        <begin position="12"/>
        <end position="33"/>
    </location>
</feature>
<keyword evidence="2" id="KW-0812">Transmembrane</keyword>
<evidence type="ECO:0000259" key="3">
    <source>
        <dbReference type="Pfam" id="PF20152"/>
    </source>
</evidence>
<protein>
    <recommendedName>
        <fullName evidence="3">DUF6534 domain-containing protein</fullName>
    </recommendedName>
</protein>
<proteinExistence type="predicted"/>
<reference evidence="4" key="1">
    <citation type="submission" date="2023-03" db="EMBL/GenBank/DDBJ databases">
        <title>Massive genome expansion in bonnet fungi (Mycena s.s.) driven by repeated elements and novel gene families across ecological guilds.</title>
        <authorList>
            <consortium name="Lawrence Berkeley National Laboratory"/>
            <person name="Harder C.B."/>
            <person name="Miyauchi S."/>
            <person name="Viragh M."/>
            <person name="Kuo A."/>
            <person name="Thoen E."/>
            <person name="Andreopoulos B."/>
            <person name="Lu D."/>
            <person name="Skrede I."/>
            <person name="Drula E."/>
            <person name="Henrissat B."/>
            <person name="Morin E."/>
            <person name="Kohler A."/>
            <person name="Barry K."/>
            <person name="LaButti K."/>
            <person name="Morin E."/>
            <person name="Salamov A."/>
            <person name="Lipzen A."/>
            <person name="Mereny Z."/>
            <person name="Hegedus B."/>
            <person name="Baldrian P."/>
            <person name="Stursova M."/>
            <person name="Weitz H."/>
            <person name="Taylor A."/>
            <person name="Grigoriev I.V."/>
            <person name="Nagy L.G."/>
            <person name="Martin F."/>
            <person name="Kauserud H."/>
        </authorList>
    </citation>
    <scope>NUCLEOTIDE SEQUENCE</scope>
    <source>
        <strain evidence="4">CBHHK002</strain>
    </source>
</reference>
<dbReference type="PANTHER" id="PTHR40465:SF1">
    <property type="entry name" value="DUF6534 DOMAIN-CONTAINING PROTEIN"/>
    <property type="match status" value="1"/>
</dbReference>
<feature type="region of interest" description="Disordered" evidence="1">
    <location>
        <begin position="286"/>
        <end position="314"/>
    </location>
</feature>
<feature type="transmembrane region" description="Helical" evidence="2">
    <location>
        <begin position="198"/>
        <end position="218"/>
    </location>
</feature>
<sequence>MGTYDDPFGSILIGSWLTSMLYGLVVHQAFQYFQMYPNDRLSRKGLVLASIFFCTVGLVADFADVYLCTVTFWGNTDAVQYQYWPVPLFLTSNTFVGVLVNGFLIHRLYSLSRNLWISVVLFLIVLLGFAGSFMLAITLQQYRLYTARNKAQMAVLTWTISTAVADIGIAAVLIWQLRSMKSTFKDTQSLIKRLIIQAIRTGSTTSVISIITLISYVVKNDSNVETACHFLIGPLYVLTLLYNFNTRQHNQISGSGRSNSEGTNTNAVRMDGIHVHRTALVTVDAPNTDHAGYNDSSLKDAETESYGGNKVPDF</sequence>
<keyword evidence="2" id="KW-1133">Transmembrane helix</keyword>
<feature type="transmembrane region" description="Helical" evidence="2">
    <location>
        <begin position="83"/>
        <end position="104"/>
    </location>
</feature>
<evidence type="ECO:0000313" key="5">
    <source>
        <dbReference type="Proteomes" id="UP001218218"/>
    </source>
</evidence>
<feature type="transmembrane region" description="Helical" evidence="2">
    <location>
        <begin position="45"/>
        <end position="63"/>
    </location>
</feature>
<feature type="transmembrane region" description="Helical" evidence="2">
    <location>
        <begin position="116"/>
        <end position="139"/>
    </location>
</feature>
<evidence type="ECO:0000313" key="4">
    <source>
        <dbReference type="EMBL" id="KAJ7356970.1"/>
    </source>
</evidence>
<feature type="domain" description="DUF6534" evidence="3">
    <location>
        <begin position="162"/>
        <end position="249"/>
    </location>
</feature>
<evidence type="ECO:0000256" key="1">
    <source>
        <dbReference type="SAM" id="MobiDB-lite"/>
    </source>
</evidence>
<dbReference type="AlphaFoldDB" id="A0AAD7EX72"/>
<organism evidence="4 5">
    <name type="scientific">Mycena albidolilacea</name>
    <dbReference type="NCBI Taxonomy" id="1033008"/>
    <lineage>
        <taxon>Eukaryota</taxon>
        <taxon>Fungi</taxon>
        <taxon>Dikarya</taxon>
        <taxon>Basidiomycota</taxon>
        <taxon>Agaricomycotina</taxon>
        <taxon>Agaricomycetes</taxon>
        <taxon>Agaricomycetidae</taxon>
        <taxon>Agaricales</taxon>
        <taxon>Marasmiineae</taxon>
        <taxon>Mycenaceae</taxon>
        <taxon>Mycena</taxon>
    </lineage>
</organism>
<accession>A0AAD7EX72</accession>